<keyword evidence="4 5" id="KW-0472">Membrane</keyword>
<feature type="transmembrane region" description="Helical" evidence="5">
    <location>
        <begin position="28"/>
        <end position="45"/>
    </location>
</feature>
<accession>A0ABW8TVJ0</accession>
<comment type="caution">
    <text evidence="7">The sequence shown here is derived from an EMBL/GenBank/DDBJ whole genome shotgun (WGS) entry which is preliminary data.</text>
</comment>
<gene>
    <name evidence="7" type="ORF">ACJDUH_08280</name>
</gene>
<evidence type="ECO:0000313" key="7">
    <source>
        <dbReference type="EMBL" id="MFL0268097.1"/>
    </source>
</evidence>
<name>A0ABW8TVJ0_9CLOT</name>
<keyword evidence="2 5" id="KW-0812">Transmembrane</keyword>
<evidence type="ECO:0000256" key="2">
    <source>
        <dbReference type="ARBA" id="ARBA00022692"/>
    </source>
</evidence>
<dbReference type="InterPro" id="IPR010652">
    <property type="entry name" value="DUF1232"/>
</dbReference>
<evidence type="ECO:0000256" key="1">
    <source>
        <dbReference type="ARBA" id="ARBA00004127"/>
    </source>
</evidence>
<proteinExistence type="predicted"/>
<evidence type="ECO:0000256" key="4">
    <source>
        <dbReference type="ARBA" id="ARBA00023136"/>
    </source>
</evidence>
<dbReference type="Pfam" id="PF06803">
    <property type="entry name" value="DUF1232"/>
    <property type="match status" value="1"/>
</dbReference>
<evidence type="ECO:0000259" key="6">
    <source>
        <dbReference type="Pfam" id="PF06803"/>
    </source>
</evidence>
<keyword evidence="8" id="KW-1185">Reference proteome</keyword>
<evidence type="ECO:0000256" key="5">
    <source>
        <dbReference type="SAM" id="Phobius"/>
    </source>
</evidence>
<reference evidence="7 8" key="1">
    <citation type="submission" date="2024-11" db="EMBL/GenBank/DDBJ databases">
        <authorList>
            <person name="Heng Y.C."/>
            <person name="Lim A.C.H."/>
            <person name="Lee J.K.Y."/>
            <person name="Kittelmann S."/>
        </authorList>
    </citation>
    <scope>NUCLEOTIDE SEQUENCE [LARGE SCALE GENOMIC DNA]</scope>
    <source>
        <strain evidence="7 8">WILCCON 0202</strain>
    </source>
</reference>
<keyword evidence="3 5" id="KW-1133">Transmembrane helix</keyword>
<feature type="transmembrane region" description="Helical" evidence="5">
    <location>
        <begin position="99"/>
        <end position="121"/>
    </location>
</feature>
<dbReference type="EMBL" id="JBJHZY010000001">
    <property type="protein sequence ID" value="MFL0268097.1"/>
    <property type="molecule type" value="Genomic_DNA"/>
</dbReference>
<dbReference type="Proteomes" id="UP001623661">
    <property type="component" value="Unassembled WGS sequence"/>
</dbReference>
<organism evidence="7 8">
    <name type="scientific">Candidatus Clostridium radicumherbarum</name>
    <dbReference type="NCBI Taxonomy" id="3381662"/>
    <lineage>
        <taxon>Bacteria</taxon>
        <taxon>Bacillati</taxon>
        <taxon>Bacillota</taxon>
        <taxon>Clostridia</taxon>
        <taxon>Eubacteriales</taxon>
        <taxon>Clostridiaceae</taxon>
        <taxon>Clostridium</taxon>
    </lineage>
</organism>
<sequence length="122" mass="13921">MDLKERAKKLKSDIPAIFIALKKKETPIIAKLFAGITIGYALSPIDFIPDFIPVIGLLDDIILVPIFVAMTIKFIPEEIFNQCRVEAENLWDNGKPKKWYYAIPIILIWLLIVIFIIKLAVP</sequence>
<evidence type="ECO:0000313" key="8">
    <source>
        <dbReference type="Proteomes" id="UP001623661"/>
    </source>
</evidence>
<protein>
    <submittedName>
        <fullName evidence="7">YkvA family protein</fullName>
    </submittedName>
</protein>
<comment type="subcellular location">
    <subcellularLocation>
        <location evidence="1">Endomembrane system</location>
        <topology evidence="1">Multi-pass membrane protein</topology>
    </subcellularLocation>
</comment>
<evidence type="ECO:0000256" key="3">
    <source>
        <dbReference type="ARBA" id="ARBA00022989"/>
    </source>
</evidence>
<feature type="domain" description="DUF1232" evidence="6">
    <location>
        <begin position="30"/>
        <end position="65"/>
    </location>
</feature>
<dbReference type="RefSeq" id="WP_406764680.1">
    <property type="nucleotide sequence ID" value="NZ_JBJHZY010000001.1"/>
</dbReference>